<protein>
    <submittedName>
        <fullName evidence="2">Uncharacterized protein</fullName>
    </submittedName>
</protein>
<evidence type="ECO:0000256" key="1">
    <source>
        <dbReference type="SAM" id="MobiDB-lite"/>
    </source>
</evidence>
<evidence type="ECO:0000313" key="2">
    <source>
        <dbReference type="EMBL" id="CAB1426706.1"/>
    </source>
</evidence>
<evidence type="ECO:0000313" key="3">
    <source>
        <dbReference type="Proteomes" id="UP001153269"/>
    </source>
</evidence>
<keyword evidence="3" id="KW-1185">Reference proteome</keyword>
<sequence>MPTQMLTGPNQGRCCTNEKQGGRRPEAGGPGPRLRLHTSVTTEAMFSHTRETMEAFHRLYLSAAPNLLVFPQPSVFLTKCSQRMKYQASCSQARAGDLSLCLGSHPVEPEDRCDGPTNTSFQPQAPNAPMGGARRPDRSTQQLKVHTVKRQAVLKGSNWAFTPSEGGGP</sequence>
<accession>A0A9N7YIH7</accession>
<feature type="compositionally biased region" description="Polar residues" evidence="1">
    <location>
        <begin position="1"/>
        <end position="19"/>
    </location>
</feature>
<name>A0A9N7YIH7_PLEPL</name>
<gene>
    <name evidence="2" type="ORF">PLEPLA_LOCUS14644</name>
</gene>
<reference evidence="2" key="1">
    <citation type="submission" date="2020-03" db="EMBL/GenBank/DDBJ databases">
        <authorList>
            <person name="Weist P."/>
        </authorList>
    </citation>
    <scope>NUCLEOTIDE SEQUENCE</scope>
</reference>
<comment type="caution">
    <text evidence="2">The sequence shown here is derived from an EMBL/GenBank/DDBJ whole genome shotgun (WGS) entry which is preliminary data.</text>
</comment>
<organism evidence="2 3">
    <name type="scientific">Pleuronectes platessa</name>
    <name type="common">European plaice</name>
    <dbReference type="NCBI Taxonomy" id="8262"/>
    <lineage>
        <taxon>Eukaryota</taxon>
        <taxon>Metazoa</taxon>
        <taxon>Chordata</taxon>
        <taxon>Craniata</taxon>
        <taxon>Vertebrata</taxon>
        <taxon>Euteleostomi</taxon>
        <taxon>Actinopterygii</taxon>
        <taxon>Neopterygii</taxon>
        <taxon>Teleostei</taxon>
        <taxon>Neoteleostei</taxon>
        <taxon>Acanthomorphata</taxon>
        <taxon>Carangaria</taxon>
        <taxon>Pleuronectiformes</taxon>
        <taxon>Pleuronectoidei</taxon>
        <taxon>Pleuronectidae</taxon>
        <taxon>Pleuronectes</taxon>
    </lineage>
</organism>
<proteinExistence type="predicted"/>
<feature type="region of interest" description="Disordered" evidence="1">
    <location>
        <begin position="1"/>
        <end position="32"/>
    </location>
</feature>
<dbReference type="EMBL" id="CADEAL010000906">
    <property type="protein sequence ID" value="CAB1426706.1"/>
    <property type="molecule type" value="Genomic_DNA"/>
</dbReference>
<dbReference type="AlphaFoldDB" id="A0A9N7YIH7"/>
<feature type="compositionally biased region" description="Polar residues" evidence="1">
    <location>
        <begin position="116"/>
        <end position="125"/>
    </location>
</feature>
<dbReference type="Proteomes" id="UP001153269">
    <property type="component" value="Unassembled WGS sequence"/>
</dbReference>
<feature type="region of interest" description="Disordered" evidence="1">
    <location>
        <begin position="111"/>
        <end position="148"/>
    </location>
</feature>